<keyword evidence="3" id="KW-0378">Hydrolase</keyword>
<dbReference type="InterPro" id="IPR038718">
    <property type="entry name" value="SNF2-like_sf"/>
</dbReference>
<dbReference type="Pfam" id="PF00176">
    <property type="entry name" value="SNF2-rel_dom"/>
    <property type="match status" value="1"/>
</dbReference>
<evidence type="ECO:0000313" key="9">
    <source>
        <dbReference type="Proteomes" id="UP001604277"/>
    </source>
</evidence>
<keyword evidence="3" id="KW-0347">Helicase</keyword>
<name>A0ABD1X1F6_9LAMI</name>
<dbReference type="GO" id="GO:0005524">
    <property type="term" value="F:ATP binding"/>
    <property type="evidence" value="ECO:0007669"/>
    <property type="project" value="UniProtKB-KW"/>
</dbReference>
<dbReference type="Proteomes" id="UP001604277">
    <property type="component" value="Unassembled WGS sequence"/>
</dbReference>
<reference evidence="9" key="1">
    <citation type="submission" date="2024-07" db="EMBL/GenBank/DDBJ databases">
        <title>Two chromosome-level genome assemblies of Korean endemic species Abeliophyllum distichum and Forsythia ovata (Oleaceae).</title>
        <authorList>
            <person name="Jang H."/>
        </authorList>
    </citation>
    <scope>NUCLEOTIDE SEQUENCE [LARGE SCALE GENOMIC DNA]</scope>
</reference>
<feature type="region of interest" description="Disordered" evidence="6">
    <location>
        <begin position="493"/>
        <end position="515"/>
    </location>
</feature>
<feature type="region of interest" description="Disordered" evidence="6">
    <location>
        <begin position="244"/>
        <end position="312"/>
    </location>
</feature>
<dbReference type="PANTHER" id="PTHR45821">
    <property type="entry name" value="SNF2 DOMAIN-CONTAINING PROTEIN CLASSY 2-RELATED"/>
    <property type="match status" value="1"/>
</dbReference>
<evidence type="ECO:0000259" key="7">
    <source>
        <dbReference type="Pfam" id="PF00176"/>
    </source>
</evidence>
<feature type="region of interest" description="Disordered" evidence="6">
    <location>
        <begin position="120"/>
        <end position="167"/>
    </location>
</feature>
<evidence type="ECO:0000256" key="5">
    <source>
        <dbReference type="ARBA" id="ARBA00023242"/>
    </source>
</evidence>
<keyword evidence="5" id="KW-0539">Nucleus</keyword>
<dbReference type="PANTHER" id="PTHR45821:SF25">
    <property type="entry name" value="HELICASE ATP-BINDING DOMAIN-CONTAINING PROTEIN"/>
    <property type="match status" value="1"/>
</dbReference>
<evidence type="ECO:0000256" key="3">
    <source>
        <dbReference type="ARBA" id="ARBA00022806"/>
    </source>
</evidence>
<dbReference type="InterPro" id="IPR027417">
    <property type="entry name" value="P-loop_NTPase"/>
</dbReference>
<dbReference type="GO" id="GO:0004386">
    <property type="term" value="F:helicase activity"/>
    <property type="evidence" value="ECO:0007669"/>
    <property type="project" value="UniProtKB-KW"/>
</dbReference>
<sequence length="785" mass="89006">MLESSFSGDAGDTSSDEEIFEMKNSVSSRRFYMAGLIVEKDGTSSTNGLKMGKKVVRHSRGNSLGGATISRNCGRLKKIGRCQSNFMSRVGCKKMSFGNKNGGINSEEIEIERIDEAEFRRKEPLSSSIRGSSAGQGFNEGDSASDCRENARDHDNQPERKEIDENRNKRVGSLECITGSGSDSERIIRLYDNAVASSQEDEIESYGHGHQISQAIASQAQSKRGILKKQSKVGRIILDSSDELLSPSDSGFDSMDDEDFSVENSDSSDTVESSCSSKEHYPRDKKSEDHSNEKGFVAKHTSKRRELSDCNDEKEINPRACKRQREPINFILRANHVLGQRGKITLLLRFIYQMKNDVDSDSEVQEKCDKTSVRLQDHVPNEKLPVDDETSDKEEGTKKLTKKKPVNSRKHYDFIRILSDSVLNKGADFDKEESDEETKQEPAPQYTLPLKFRFEDEVPKPIEQSELEKLVEALFSEASFAHTLEEMGSFDYHENNKKSANAPDAKETQHDRCSRGEHSLVLQDDIGLRCRYCPYVDYGPEEIMPPWVEKTYREPDRKRYSDTEQLYMLDGLDLASSVDNVTGFISRAEGTVWNINPRLREGLYKHQQEGFEFLWKNIAGSIDLTDLRTSDPSGVGGCIISHAPGTGKTRLAIVFLETYLNLFPNCRPMIIAPASMLLTWEEEFRKWEVKFPFHNLGSLEFSGKENKLALKHIPKRKCNDKDSVRWVKVYSWDKGPSVLGISYTLYEKLAGEKCMAGEELVKRNERKKRKRIIVDEEAHSSQRSK</sequence>
<comment type="caution">
    <text evidence="8">The sequence shown here is derived from an EMBL/GenBank/DDBJ whole genome shotgun (WGS) entry which is preliminary data.</text>
</comment>
<dbReference type="Gene3D" id="3.40.50.10810">
    <property type="entry name" value="Tandem AAA-ATPase domain"/>
    <property type="match status" value="1"/>
</dbReference>
<evidence type="ECO:0000256" key="6">
    <source>
        <dbReference type="SAM" id="MobiDB-lite"/>
    </source>
</evidence>
<dbReference type="EMBL" id="JBFOLJ010000001">
    <property type="protein sequence ID" value="KAL2555774.1"/>
    <property type="molecule type" value="Genomic_DNA"/>
</dbReference>
<evidence type="ECO:0000256" key="2">
    <source>
        <dbReference type="ARBA" id="ARBA00022741"/>
    </source>
</evidence>
<evidence type="ECO:0000256" key="4">
    <source>
        <dbReference type="ARBA" id="ARBA00022840"/>
    </source>
</evidence>
<feature type="compositionally biased region" description="Basic and acidic residues" evidence="6">
    <location>
        <begin position="504"/>
        <end position="515"/>
    </location>
</feature>
<dbReference type="InterPro" id="IPR000330">
    <property type="entry name" value="SNF2_N"/>
</dbReference>
<feature type="compositionally biased region" description="Low complexity" evidence="6">
    <location>
        <begin position="262"/>
        <end position="276"/>
    </location>
</feature>
<feature type="compositionally biased region" description="Basic and acidic residues" evidence="6">
    <location>
        <begin position="364"/>
        <end position="386"/>
    </location>
</feature>
<keyword evidence="2" id="KW-0547">Nucleotide-binding</keyword>
<gene>
    <name evidence="8" type="ORF">Fot_00513</name>
</gene>
<feature type="compositionally biased region" description="Polar residues" evidence="6">
    <location>
        <begin position="125"/>
        <end position="136"/>
    </location>
</feature>
<feature type="compositionally biased region" description="Basic and acidic residues" evidence="6">
    <location>
        <begin position="145"/>
        <end position="167"/>
    </location>
</feature>
<organism evidence="8 9">
    <name type="scientific">Forsythia ovata</name>
    <dbReference type="NCBI Taxonomy" id="205694"/>
    <lineage>
        <taxon>Eukaryota</taxon>
        <taxon>Viridiplantae</taxon>
        <taxon>Streptophyta</taxon>
        <taxon>Embryophyta</taxon>
        <taxon>Tracheophyta</taxon>
        <taxon>Spermatophyta</taxon>
        <taxon>Magnoliopsida</taxon>
        <taxon>eudicotyledons</taxon>
        <taxon>Gunneridae</taxon>
        <taxon>Pentapetalae</taxon>
        <taxon>asterids</taxon>
        <taxon>lamiids</taxon>
        <taxon>Lamiales</taxon>
        <taxon>Oleaceae</taxon>
        <taxon>Forsythieae</taxon>
        <taxon>Forsythia</taxon>
    </lineage>
</organism>
<dbReference type="GO" id="GO:0005634">
    <property type="term" value="C:nucleus"/>
    <property type="evidence" value="ECO:0007669"/>
    <property type="project" value="UniProtKB-SubCell"/>
</dbReference>
<comment type="subcellular location">
    <subcellularLocation>
        <location evidence="1">Nucleus</location>
    </subcellularLocation>
</comment>
<proteinExistence type="predicted"/>
<dbReference type="AlphaFoldDB" id="A0ABD1X1F6"/>
<feature type="region of interest" description="Disordered" evidence="6">
    <location>
        <begin position="361"/>
        <end position="404"/>
    </location>
</feature>
<feature type="compositionally biased region" description="Basic and acidic residues" evidence="6">
    <location>
        <begin position="277"/>
        <end position="293"/>
    </location>
</feature>
<dbReference type="SUPFAM" id="SSF52540">
    <property type="entry name" value="P-loop containing nucleoside triphosphate hydrolases"/>
    <property type="match status" value="1"/>
</dbReference>
<protein>
    <submittedName>
        <fullName evidence="8">DNA repair protein</fullName>
    </submittedName>
</protein>
<evidence type="ECO:0000256" key="1">
    <source>
        <dbReference type="ARBA" id="ARBA00004123"/>
    </source>
</evidence>
<evidence type="ECO:0000313" key="8">
    <source>
        <dbReference type="EMBL" id="KAL2555774.1"/>
    </source>
</evidence>
<dbReference type="InterPro" id="IPR044567">
    <property type="entry name" value="CLSY/DRD1"/>
</dbReference>
<keyword evidence="9" id="KW-1185">Reference proteome</keyword>
<keyword evidence="4" id="KW-0067">ATP-binding</keyword>
<feature type="domain" description="SNF2 N-terminal" evidence="7">
    <location>
        <begin position="606"/>
        <end position="755"/>
    </location>
</feature>
<accession>A0ABD1X1F6</accession>